<organism evidence="3 4">
    <name type="scientific">Cylindrotheca closterium</name>
    <dbReference type="NCBI Taxonomy" id="2856"/>
    <lineage>
        <taxon>Eukaryota</taxon>
        <taxon>Sar</taxon>
        <taxon>Stramenopiles</taxon>
        <taxon>Ochrophyta</taxon>
        <taxon>Bacillariophyta</taxon>
        <taxon>Bacillariophyceae</taxon>
        <taxon>Bacillariophycidae</taxon>
        <taxon>Bacillariales</taxon>
        <taxon>Bacillariaceae</taxon>
        <taxon>Cylindrotheca</taxon>
    </lineage>
</organism>
<dbReference type="InterPro" id="IPR051860">
    <property type="entry name" value="Plasmodium_CSP_Invasion"/>
</dbReference>
<feature type="compositionally biased region" description="Basic residues" evidence="1">
    <location>
        <begin position="183"/>
        <end position="195"/>
    </location>
</feature>
<evidence type="ECO:0000256" key="2">
    <source>
        <dbReference type="SAM" id="Phobius"/>
    </source>
</evidence>
<keyword evidence="2" id="KW-1133">Transmembrane helix</keyword>
<keyword evidence="2" id="KW-0472">Membrane</keyword>
<evidence type="ECO:0000256" key="1">
    <source>
        <dbReference type="SAM" id="MobiDB-lite"/>
    </source>
</evidence>
<feature type="compositionally biased region" description="Basic residues" evidence="1">
    <location>
        <begin position="66"/>
        <end position="84"/>
    </location>
</feature>
<comment type="caution">
    <text evidence="3">The sequence shown here is derived from an EMBL/GenBank/DDBJ whole genome shotgun (WGS) entry which is preliminary data.</text>
</comment>
<proteinExistence type="predicted"/>
<dbReference type="Proteomes" id="UP001295423">
    <property type="component" value="Unassembled WGS sequence"/>
</dbReference>
<feature type="region of interest" description="Disordered" evidence="1">
    <location>
        <begin position="1"/>
        <end position="361"/>
    </location>
</feature>
<feature type="compositionally biased region" description="Polar residues" evidence="1">
    <location>
        <begin position="12"/>
        <end position="31"/>
    </location>
</feature>
<feature type="compositionally biased region" description="Basic and acidic residues" evidence="1">
    <location>
        <begin position="153"/>
        <end position="162"/>
    </location>
</feature>
<sequence>MDSPKKRHSDASNKNQGSPRISPKNDSITPPTSAPERMGKSGSSRKLISIEALDGAAAPPLGLKDTKKHHSSKRHSSSSSSKRHVHDEESHWTDSVASSRRSGLVNDHHHKSSKKILDDGDEDIISLDDGDHKLRRHSHKRTSGSRSPHRRSGTYDDGERGSGHHRRSSSSRRLTDKSPSKSPSRRRSSTRRHSKSPTTSPTRRRSSTRRHSKSPSKSPTRSNHRGGGGSSRRDLLERSKSPSRSHRGSSRRDMLQGSKSPSKSHRSRRSLLERSKSPSRSNRGGGSRRDLLTRSKSPSRSSRGGESRRDMLLERSKSPSRSNRGSRRSNLSREGSTRKRNSNNRPSLEDSSKGLPPSVLDDIPNLMEAQQRNKNNVGGLNPQKKKFLTGIIICLMLLLGIAAGVAWFLLTQDDSSETPATLDETAATTSPSVPLEPPSSVPTSMPSDNPTNVPQLFDPPNQEDCFNIRGRAPVSNQDDMILTPFGLDFDVTVVPGALTAFWVDSFMDKFFRTLVPDLTGCDRRQRRRKVLELPSVAESHHQQRQLNGIRYAIGNVNATGEVQLGKSCEDGAPQPCYRFVIKMDLYLKDEDLSNFQLISLVVSIVNPPDSEESLIQRMGLPPSLFEDVAVVLLGSTTESPSAEPSPSPSESPSLVPSAMPSSAPSESPTPRPTLSPTLSPSKQPSRVPSSSPSLLPSTLPSLQPSSRPSLQPSSRPSRQPSSRPSMVPSLAPSASPSIAVPKAPN</sequence>
<name>A0AAD2JGP4_9STRA</name>
<feature type="compositionally biased region" description="Basic residues" evidence="1">
    <location>
        <begin position="133"/>
        <end position="152"/>
    </location>
</feature>
<dbReference type="PANTHER" id="PTHR44826">
    <property type="entry name" value="SPORE COAT PROTEIN SP85"/>
    <property type="match status" value="1"/>
</dbReference>
<evidence type="ECO:0000313" key="4">
    <source>
        <dbReference type="Proteomes" id="UP001295423"/>
    </source>
</evidence>
<feature type="compositionally biased region" description="Basic and acidic residues" evidence="1">
    <location>
        <begin position="231"/>
        <end position="240"/>
    </location>
</feature>
<protein>
    <submittedName>
        <fullName evidence="3">Uncharacterized protein</fullName>
    </submittedName>
</protein>
<gene>
    <name evidence="3" type="ORF">CYCCA115_LOCUS11691</name>
</gene>
<dbReference type="EMBL" id="CAKOGP040001747">
    <property type="protein sequence ID" value="CAJ1948587.1"/>
    <property type="molecule type" value="Genomic_DNA"/>
</dbReference>
<feature type="compositionally biased region" description="Polar residues" evidence="1">
    <location>
        <begin position="445"/>
        <end position="454"/>
    </location>
</feature>
<feature type="compositionally biased region" description="Basic and acidic residues" evidence="1">
    <location>
        <begin position="303"/>
        <end position="317"/>
    </location>
</feature>
<feature type="region of interest" description="Disordered" evidence="1">
    <location>
        <begin position="636"/>
        <end position="745"/>
    </location>
</feature>
<evidence type="ECO:0000313" key="3">
    <source>
        <dbReference type="EMBL" id="CAJ1948587.1"/>
    </source>
</evidence>
<feature type="compositionally biased region" description="Acidic residues" evidence="1">
    <location>
        <begin position="119"/>
        <end position="128"/>
    </location>
</feature>
<accession>A0AAD2JGP4</accession>
<feature type="compositionally biased region" description="Low complexity" evidence="1">
    <location>
        <begin position="674"/>
        <end position="745"/>
    </location>
</feature>
<dbReference type="AlphaFoldDB" id="A0AAD2JGP4"/>
<keyword evidence="2" id="KW-0812">Transmembrane</keyword>
<feature type="transmembrane region" description="Helical" evidence="2">
    <location>
        <begin position="387"/>
        <end position="410"/>
    </location>
</feature>
<feature type="region of interest" description="Disordered" evidence="1">
    <location>
        <begin position="419"/>
        <end position="460"/>
    </location>
</feature>
<reference evidence="3" key="1">
    <citation type="submission" date="2023-08" db="EMBL/GenBank/DDBJ databases">
        <authorList>
            <person name="Audoor S."/>
            <person name="Bilcke G."/>
        </authorList>
    </citation>
    <scope>NUCLEOTIDE SEQUENCE</scope>
</reference>
<feature type="compositionally biased region" description="Basic residues" evidence="1">
    <location>
        <begin position="202"/>
        <end position="214"/>
    </location>
</feature>
<feature type="compositionally biased region" description="Low complexity" evidence="1">
    <location>
        <begin position="52"/>
        <end position="63"/>
    </location>
</feature>
<feature type="compositionally biased region" description="Low complexity" evidence="1">
    <location>
        <begin position="319"/>
        <end position="334"/>
    </location>
</feature>
<keyword evidence="4" id="KW-1185">Reference proteome</keyword>
<feature type="compositionally biased region" description="Low complexity" evidence="1">
    <location>
        <begin position="650"/>
        <end position="666"/>
    </location>
</feature>